<keyword evidence="2" id="KW-0472">Membrane</keyword>
<name>A0AAJ6DBY6_9MICC</name>
<feature type="region of interest" description="Disordered" evidence="1">
    <location>
        <begin position="235"/>
        <end position="254"/>
    </location>
</feature>
<feature type="transmembrane region" description="Helical" evidence="2">
    <location>
        <begin position="405"/>
        <end position="433"/>
    </location>
</feature>
<feature type="compositionally biased region" description="Low complexity" evidence="1">
    <location>
        <begin position="486"/>
        <end position="503"/>
    </location>
</feature>
<reference evidence="3 4" key="1">
    <citation type="submission" date="2023-03" db="EMBL/GenBank/DDBJ databases">
        <title>Complete genome sequences of several Auritidibacter ignavus strains isolated from ear infections.</title>
        <authorList>
            <person name="Baehr T."/>
            <person name="Baumhoegger A.M."/>
        </authorList>
    </citation>
    <scope>NUCLEOTIDE SEQUENCE [LARGE SCALE GENOMIC DNA]</scope>
    <source>
        <strain evidence="3 4">BABAE-6</strain>
    </source>
</reference>
<accession>A0AAJ6DBY6</accession>
<evidence type="ECO:0000256" key="1">
    <source>
        <dbReference type="SAM" id="MobiDB-lite"/>
    </source>
</evidence>
<keyword evidence="2" id="KW-0812">Transmembrane</keyword>
<protein>
    <submittedName>
        <fullName evidence="3">Uncharacterized protein</fullName>
    </submittedName>
</protein>
<dbReference type="AlphaFoldDB" id="A0AAJ6DBY6"/>
<feature type="region of interest" description="Disordered" evidence="1">
    <location>
        <begin position="270"/>
        <end position="289"/>
    </location>
</feature>
<keyword evidence="2" id="KW-1133">Transmembrane helix</keyword>
<gene>
    <name evidence="3" type="ORF">QDX21_07710</name>
</gene>
<feature type="compositionally biased region" description="Acidic residues" evidence="1">
    <location>
        <begin position="450"/>
        <end position="472"/>
    </location>
</feature>
<feature type="transmembrane region" description="Helical" evidence="2">
    <location>
        <begin position="27"/>
        <end position="50"/>
    </location>
</feature>
<evidence type="ECO:0000313" key="4">
    <source>
        <dbReference type="Proteomes" id="UP001224674"/>
    </source>
</evidence>
<proteinExistence type="predicted"/>
<dbReference type="RefSeq" id="WP_110101324.1">
    <property type="nucleotide sequence ID" value="NZ_CP122561.1"/>
</dbReference>
<evidence type="ECO:0000256" key="2">
    <source>
        <dbReference type="SAM" id="Phobius"/>
    </source>
</evidence>
<sequence length="518" mass="52851">MKTHCFTESRTLAHAGRTVRTSLPAHLLAGLLAVVIAVACLAGVIGHQLLTASSASAAPQVAISGLDGQAKVRASGITDITVSGRGFQSLQGGFGGIYVAFGWVDDPRGGSWKPSQGGKTGVNYMYVPDTEAKDNNGYLRFVTFPGSSTASAANGGTLAADGTWKLTMRTPGAKFNAVDRQGNQKTVDCTKVTCGIITIGAHGVHNPSNESFTPVEIVGAAGDTVSVSVDDSAAAANRSAAGHHTGGGGQAGTVENPQQAAVDAAAADLANGQPAEQDEAGDSAGAVDAGQAEELTDNTAEANAAFATVGLQQEAIQAGHVLGFTGQGFQPGEQVVVTLGDGSSGAGPLTAGATGEVAGAIPIPDDASPGTHTLRLTGASSEQTVEAQFTVAANATATSAENSSWWSPAFITVLCLAAAILIFVIVCVIVSLLKRRRARATVSEQPDQSDPYDEYDQQDDVDPEPELEEYDDATQMTEEISASHDPYATVPAASPATAPAERLSGGGRHRHLSSSDRW</sequence>
<keyword evidence="4" id="KW-1185">Reference proteome</keyword>
<dbReference type="Gene3D" id="2.60.40.230">
    <property type="entry name" value="Neocarzinostatin-like"/>
    <property type="match status" value="1"/>
</dbReference>
<dbReference type="EMBL" id="CP122566">
    <property type="protein sequence ID" value="WGH92217.1"/>
    <property type="molecule type" value="Genomic_DNA"/>
</dbReference>
<organism evidence="3 4">
    <name type="scientific">Auritidibacter ignavus</name>
    <dbReference type="NCBI Taxonomy" id="678932"/>
    <lineage>
        <taxon>Bacteria</taxon>
        <taxon>Bacillati</taxon>
        <taxon>Actinomycetota</taxon>
        <taxon>Actinomycetes</taxon>
        <taxon>Micrococcales</taxon>
        <taxon>Micrococcaceae</taxon>
        <taxon>Auritidibacter</taxon>
    </lineage>
</organism>
<dbReference type="Proteomes" id="UP001224674">
    <property type="component" value="Chromosome"/>
</dbReference>
<evidence type="ECO:0000313" key="3">
    <source>
        <dbReference type="EMBL" id="WGH92217.1"/>
    </source>
</evidence>
<feature type="region of interest" description="Disordered" evidence="1">
    <location>
        <begin position="439"/>
        <end position="518"/>
    </location>
</feature>